<evidence type="ECO:0000313" key="4">
    <source>
        <dbReference type="Proteomes" id="UP001231189"/>
    </source>
</evidence>
<keyword evidence="4" id="KW-1185">Reference proteome</keyword>
<dbReference type="EMBL" id="JAUUTY010000003">
    <property type="protein sequence ID" value="KAK1663274.1"/>
    <property type="molecule type" value="Genomic_DNA"/>
</dbReference>
<gene>
    <name evidence="3" type="ORF">QYE76_051433</name>
</gene>
<organism evidence="3 4">
    <name type="scientific">Lolium multiflorum</name>
    <name type="common">Italian ryegrass</name>
    <name type="synonym">Lolium perenne subsp. multiflorum</name>
    <dbReference type="NCBI Taxonomy" id="4521"/>
    <lineage>
        <taxon>Eukaryota</taxon>
        <taxon>Viridiplantae</taxon>
        <taxon>Streptophyta</taxon>
        <taxon>Embryophyta</taxon>
        <taxon>Tracheophyta</taxon>
        <taxon>Spermatophyta</taxon>
        <taxon>Magnoliopsida</taxon>
        <taxon>Liliopsida</taxon>
        <taxon>Poales</taxon>
        <taxon>Poaceae</taxon>
        <taxon>BOP clade</taxon>
        <taxon>Pooideae</taxon>
        <taxon>Poodae</taxon>
        <taxon>Poeae</taxon>
        <taxon>Poeae Chloroplast Group 2 (Poeae type)</taxon>
        <taxon>Loliodinae</taxon>
        <taxon>Loliinae</taxon>
        <taxon>Lolium</taxon>
    </lineage>
</organism>
<protein>
    <submittedName>
        <fullName evidence="3">Uncharacterized protein</fullName>
    </submittedName>
</protein>
<evidence type="ECO:0000256" key="1">
    <source>
        <dbReference type="SAM" id="Coils"/>
    </source>
</evidence>
<accession>A0AAD8SSS9</accession>
<evidence type="ECO:0000313" key="3">
    <source>
        <dbReference type="EMBL" id="KAK1663274.1"/>
    </source>
</evidence>
<comment type="caution">
    <text evidence="3">The sequence shown here is derived from an EMBL/GenBank/DDBJ whole genome shotgun (WGS) entry which is preliminary data.</text>
</comment>
<dbReference type="PANTHER" id="PTHR34380:SF1">
    <property type="entry name" value="OS01G0221300 PROTEIN"/>
    <property type="match status" value="1"/>
</dbReference>
<dbReference type="PANTHER" id="PTHR34380">
    <property type="entry name" value="BNAA03G12380D PROTEIN"/>
    <property type="match status" value="1"/>
</dbReference>
<sequence>MEITEMAKKVAALEAELAAKSSRIADLEARVSLLEAEKARFRKVLFSDRLEEWMDVDLSKGESTEEGGVPAMPTPVKFAVRVATGQTNDEVEIVEAEGGGAGDHGSVPCDVHVGLEDDDVSITPRGKNRAGTRVISDSEDDDEDENDGGHGNQEVGVARSRKRALRGVSDSESEEEDDCQLLYEMQGCSTPATTGRSARFVKSQSKRSRPARRVLELVEPKDHEESEDGSDEEDSMDEFIVDDSDCSENSSDSADESSAELEESENEENYGEIMDRIRGKKNAKSKDWETEAEMLSAFDEHRELTLKAVCALYRQQTDEEQAEKATIVHNKRGFSQIDAPRGSRIAQFLLDGDASGPLKKTAPDLKKYDRYGLQFCHKMAFRYSKQLFAIYQSKEDPYFP</sequence>
<name>A0AAD8SSS9_LOLMU</name>
<feature type="compositionally biased region" description="Acidic residues" evidence="2">
    <location>
        <begin position="137"/>
        <end position="146"/>
    </location>
</feature>
<feature type="compositionally biased region" description="Acidic residues" evidence="2">
    <location>
        <begin position="225"/>
        <end position="246"/>
    </location>
</feature>
<evidence type="ECO:0000256" key="2">
    <source>
        <dbReference type="SAM" id="MobiDB-lite"/>
    </source>
</evidence>
<feature type="compositionally biased region" description="Polar residues" evidence="2">
    <location>
        <begin position="187"/>
        <end position="196"/>
    </location>
</feature>
<feature type="coiled-coil region" evidence="1">
    <location>
        <begin position="3"/>
        <end position="44"/>
    </location>
</feature>
<dbReference type="AlphaFoldDB" id="A0AAD8SSS9"/>
<keyword evidence="1" id="KW-0175">Coiled coil</keyword>
<feature type="compositionally biased region" description="Basic and acidic residues" evidence="2">
    <location>
        <begin position="213"/>
        <end position="224"/>
    </location>
</feature>
<dbReference type="Proteomes" id="UP001231189">
    <property type="component" value="Unassembled WGS sequence"/>
</dbReference>
<feature type="region of interest" description="Disordered" evidence="2">
    <location>
        <begin position="117"/>
        <end position="286"/>
    </location>
</feature>
<feature type="compositionally biased region" description="Acidic residues" evidence="2">
    <location>
        <begin position="253"/>
        <end position="270"/>
    </location>
</feature>
<reference evidence="3" key="1">
    <citation type="submission" date="2023-07" db="EMBL/GenBank/DDBJ databases">
        <title>A chromosome-level genome assembly of Lolium multiflorum.</title>
        <authorList>
            <person name="Chen Y."/>
            <person name="Copetti D."/>
            <person name="Kolliker R."/>
            <person name="Studer B."/>
        </authorList>
    </citation>
    <scope>NUCLEOTIDE SEQUENCE</scope>
    <source>
        <strain evidence="3">02402/16</strain>
        <tissue evidence="3">Leaf</tissue>
    </source>
</reference>
<proteinExistence type="predicted"/>